<dbReference type="EMBL" id="KK786826">
    <property type="protein sequence ID" value="KDO39220.1"/>
    <property type="molecule type" value="Genomic_DNA"/>
</dbReference>
<evidence type="ECO:0000313" key="1">
    <source>
        <dbReference type="EMBL" id="KDO39220.1"/>
    </source>
</evidence>
<protein>
    <submittedName>
        <fullName evidence="1">Uncharacterized protein</fullName>
    </submittedName>
</protein>
<evidence type="ECO:0000313" key="2">
    <source>
        <dbReference type="Proteomes" id="UP000027120"/>
    </source>
</evidence>
<sequence>IHFDLEQEHVILCVNDIMVDCYRSHRYKIKLKYDEFGLDEEGRKHPPMNISLDVWEYLCDIWCKEEYQTRCKKNVENRQKLPYNRQGDLNHLLFIMRRTL</sequence>
<dbReference type="AlphaFoldDB" id="A0A067DCF5"/>
<proteinExistence type="predicted"/>
<keyword evidence="2" id="KW-1185">Reference proteome</keyword>
<accession>A0A067DCF5</accession>
<feature type="non-terminal residue" evidence="1">
    <location>
        <position position="100"/>
    </location>
</feature>
<organism evidence="1 2">
    <name type="scientific">Citrus sinensis</name>
    <name type="common">Sweet orange</name>
    <name type="synonym">Citrus aurantium var. sinensis</name>
    <dbReference type="NCBI Taxonomy" id="2711"/>
    <lineage>
        <taxon>Eukaryota</taxon>
        <taxon>Viridiplantae</taxon>
        <taxon>Streptophyta</taxon>
        <taxon>Embryophyta</taxon>
        <taxon>Tracheophyta</taxon>
        <taxon>Spermatophyta</taxon>
        <taxon>Magnoliopsida</taxon>
        <taxon>eudicotyledons</taxon>
        <taxon>Gunneridae</taxon>
        <taxon>Pentapetalae</taxon>
        <taxon>rosids</taxon>
        <taxon>malvids</taxon>
        <taxon>Sapindales</taxon>
        <taxon>Rutaceae</taxon>
        <taxon>Aurantioideae</taxon>
        <taxon>Citrus</taxon>
    </lineage>
</organism>
<dbReference type="Proteomes" id="UP000027120">
    <property type="component" value="Unassembled WGS sequence"/>
</dbReference>
<gene>
    <name evidence="1" type="ORF">CISIN_1g043309mg</name>
</gene>
<reference evidence="1 2" key="1">
    <citation type="submission" date="2014-04" db="EMBL/GenBank/DDBJ databases">
        <authorList>
            <consortium name="International Citrus Genome Consortium"/>
            <person name="Gmitter F."/>
            <person name="Chen C."/>
            <person name="Farmerie W."/>
            <person name="Harkins T."/>
            <person name="Desany B."/>
            <person name="Mohiuddin M."/>
            <person name="Kodira C."/>
            <person name="Borodovsky M."/>
            <person name="Lomsadze A."/>
            <person name="Burns P."/>
            <person name="Jenkins J."/>
            <person name="Prochnik S."/>
            <person name="Shu S."/>
            <person name="Chapman J."/>
            <person name="Pitluck S."/>
            <person name="Schmutz J."/>
            <person name="Rokhsar D."/>
        </authorList>
    </citation>
    <scope>NUCLEOTIDE SEQUENCE</scope>
</reference>
<feature type="non-terminal residue" evidence="1">
    <location>
        <position position="1"/>
    </location>
</feature>
<name>A0A067DCF5_CITSI</name>